<feature type="non-terminal residue" evidence="3">
    <location>
        <position position="108"/>
    </location>
</feature>
<gene>
    <name evidence="3" type="primary">LOC104964134</name>
</gene>
<dbReference type="GO" id="GO:0097539">
    <property type="term" value="C:ciliary transition fiber"/>
    <property type="evidence" value="ECO:0007669"/>
    <property type="project" value="TreeGrafter"/>
</dbReference>
<protein>
    <submittedName>
        <fullName evidence="3">Centrosomal protein of 89 kDa-like</fullName>
    </submittedName>
</protein>
<reference evidence="3" key="1">
    <citation type="submission" date="2025-08" db="UniProtKB">
        <authorList>
            <consortium name="RefSeq"/>
        </authorList>
    </citation>
    <scope>IDENTIFICATION</scope>
    <source>
        <tissue evidence="3">Muscle</tissue>
    </source>
</reference>
<dbReference type="PANTHER" id="PTHR36170:SF1">
    <property type="entry name" value="CENTROSOMAL PROTEIN OF 89 KDA"/>
    <property type="match status" value="1"/>
</dbReference>
<dbReference type="OrthoDB" id="6622877at2759"/>
<dbReference type="GO" id="GO:0007005">
    <property type="term" value="P:mitochondrion organization"/>
    <property type="evidence" value="ECO:0007669"/>
    <property type="project" value="InterPro"/>
</dbReference>
<name>A0A6I9PSL4_9TELE</name>
<dbReference type="GO" id="GO:0045202">
    <property type="term" value="C:synapse"/>
    <property type="evidence" value="ECO:0007669"/>
    <property type="project" value="GOC"/>
</dbReference>
<keyword evidence="1" id="KW-0175">Coiled coil</keyword>
<dbReference type="GO" id="GO:0005814">
    <property type="term" value="C:centriole"/>
    <property type="evidence" value="ECO:0007669"/>
    <property type="project" value="InterPro"/>
</dbReference>
<keyword evidence="2" id="KW-1185">Reference proteome</keyword>
<proteinExistence type="predicted"/>
<accession>A0A6I9PSL4</accession>
<dbReference type="GO" id="GO:0060271">
    <property type="term" value="P:cilium assembly"/>
    <property type="evidence" value="ECO:0007669"/>
    <property type="project" value="InterPro"/>
</dbReference>
<dbReference type="KEGG" id="ncc:104964134"/>
<dbReference type="Proteomes" id="UP000504611">
    <property type="component" value="Unplaced"/>
</dbReference>
<evidence type="ECO:0000256" key="1">
    <source>
        <dbReference type="SAM" id="Coils"/>
    </source>
</evidence>
<dbReference type="InterPro" id="IPR033545">
    <property type="entry name" value="CEP89"/>
</dbReference>
<dbReference type="GO" id="GO:0007268">
    <property type="term" value="P:chemical synaptic transmission"/>
    <property type="evidence" value="ECO:0007669"/>
    <property type="project" value="InterPro"/>
</dbReference>
<evidence type="ECO:0000313" key="3">
    <source>
        <dbReference type="RefSeq" id="XP_010791157.1"/>
    </source>
</evidence>
<sequence length="108" mass="12453">SKVSRQLMLIEAEKEESRREALKNGREVQVLQARLKDAITWDEHCGIAGKLKRQLEQQESKNKSEMDDFLIRLSSLQEENRSLAVDKANLTADVKRMEAEQELTKQAN</sequence>
<organism evidence="2 3">
    <name type="scientific">Notothenia coriiceps</name>
    <name type="common">black rockcod</name>
    <dbReference type="NCBI Taxonomy" id="8208"/>
    <lineage>
        <taxon>Eukaryota</taxon>
        <taxon>Metazoa</taxon>
        <taxon>Chordata</taxon>
        <taxon>Craniata</taxon>
        <taxon>Vertebrata</taxon>
        <taxon>Euteleostomi</taxon>
        <taxon>Actinopterygii</taxon>
        <taxon>Neopterygii</taxon>
        <taxon>Teleostei</taxon>
        <taxon>Neoteleostei</taxon>
        <taxon>Acanthomorphata</taxon>
        <taxon>Eupercaria</taxon>
        <taxon>Perciformes</taxon>
        <taxon>Notothenioidei</taxon>
        <taxon>Nototheniidae</taxon>
        <taxon>Notothenia</taxon>
    </lineage>
</organism>
<evidence type="ECO:0000313" key="2">
    <source>
        <dbReference type="Proteomes" id="UP000504611"/>
    </source>
</evidence>
<dbReference type="GeneID" id="104964134"/>
<dbReference type="PANTHER" id="PTHR36170">
    <property type="entry name" value="CENTROSOMAL PROTEIN OF 89 KDA"/>
    <property type="match status" value="1"/>
</dbReference>
<dbReference type="RefSeq" id="XP_010791157.1">
    <property type="nucleotide sequence ID" value="XM_010792855.1"/>
</dbReference>
<feature type="non-terminal residue" evidence="3">
    <location>
        <position position="1"/>
    </location>
</feature>
<dbReference type="AlphaFoldDB" id="A0A6I9PSL4"/>
<feature type="coiled-coil region" evidence="1">
    <location>
        <begin position="48"/>
        <end position="107"/>
    </location>
</feature>